<reference evidence="2 3" key="1">
    <citation type="submission" date="2016-10" db="EMBL/GenBank/DDBJ databases">
        <title>Draft genome sequence of Methylobacterium extorquens CP3, a seed endophyte of Crotalaria pumila with plant growth-promoting and metal tolerance properties.</title>
        <authorList>
            <person name="Sanchez-Lopez A.S."/>
            <person name="Van Hamme J.D."/>
            <person name="Thijs S."/>
            <person name="Mcammond B.M."/>
            <person name="Stevens V."/>
            <person name="Gonzalez-Chavez M.D.C."/>
            <person name="Vangronsveld J."/>
        </authorList>
    </citation>
    <scope>NUCLEOTIDE SEQUENCE [LARGE SCALE GENOMIC DNA]</scope>
    <source>
        <strain evidence="2 3">CP3</strain>
    </source>
</reference>
<sequence>MDDITVRRHVLAALGLAPMIDAAQIGVTVESGVVTLRGHVRNCAEKGIAERVALRVRGVRAVVEQIEVRYPDKSRSGDATPPDHRSWCERAAWSAPGLSAVEDRLIFA</sequence>
<comment type="caution">
    <text evidence="2">The sequence shown here is derived from an EMBL/GenBank/DDBJ whole genome shotgun (WGS) entry which is preliminary data.</text>
</comment>
<gene>
    <name evidence="2" type="ORF">BK022_07060</name>
</gene>
<dbReference type="Pfam" id="PF04972">
    <property type="entry name" value="BON"/>
    <property type="match status" value="1"/>
</dbReference>
<dbReference type="InterPro" id="IPR007055">
    <property type="entry name" value="BON_dom"/>
</dbReference>
<dbReference type="PANTHER" id="PTHR34606">
    <property type="entry name" value="BON DOMAIN-CONTAINING PROTEIN"/>
    <property type="match status" value="1"/>
</dbReference>
<accession>A0A1S1P9D4</accession>
<evidence type="ECO:0000259" key="1">
    <source>
        <dbReference type="PROSITE" id="PS50914"/>
    </source>
</evidence>
<dbReference type="PANTHER" id="PTHR34606:SF15">
    <property type="entry name" value="BON DOMAIN-CONTAINING PROTEIN"/>
    <property type="match status" value="1"/>
</dbReference>
<dbReference type="InterPro" id="IPR051686">
    <property type="entry name" value="Lipoprotein_DolP"/>
</dbReference>
<dbReference type="Proteomes" id="UP000180215">
    <property type="component" value="Unassembled WGS sequence"/>
</dbReference>
<organism evidence="2 3">
    <name type="scientific">Methylorubrum extorquens</name>
    <name type="common">Methylobacterium dichloromethanicum</name>
    <name type="synonym">Methylobacterium extorquens</name>
    <dbReference type="NCBI Taxonomy" id="408"/>
    <lineage>
        <taxon>Bacteria</taxon>
        <taxon>Pseudomonadati</taxon>
        <taxon>Pseudomonadota</taxon>
        <taxon>Alphaproteobacteria</taxon>
        <taxon>Hyphomicrobiales</taxon>
        <taxon>Methylobacteriaceae</taxon>
        <taxon>Methylorubrum</taxon>
    </lineage>
</organism>
<proteinExistence type="predicted"/>
<protein>
    <submittedName>
        <fullName evidence="2">Transporter</fullName>
    </submittedName>
</protein>
<dbReference type="EMBL" id="MNAO01000054">
    <property type="protein sequence ID" value="OHV17202.1"/>
    <property type="molecule type" value="Genomic_DNA"/>
</dbReference>
<dbReference type="Gene3D" id="3.30.1340.30">
    <property type="match status" value="1"/>
</dbReference>
<dbReference type="PROSITE" id="PS50914">
    <property type="entry name" value="BON"/>
    <property type="match status" value="1"/>
</dbReference>
<dbReference type="AlphaFoldDB" id="A0A1S1P9D4"/>
<name>A0A1S1P9D4_METEX</name>
<evidence type="ECO:0000313" key="2">
    <source>
        <dbReference type="EMBL" id="OHV17202.1"/>
    </source>
</evidence>
<evidence type="ECO:0000313" key="3">
    <source>
        <dbReference type="Proteomes" id="UP000180215"/>
    </source>
</evidence>
<feature type="domain" description="BON" evidence="1">
    <location>
        <begin position="2"/>
        <end position="70"/>
    </location>
</feature>